<proteinExistence type="predicted"/>
<dbReference type="AlphaFoldDB" id="A0A317NFZ3"/>
<sequence>MRPRQKEALDALPLEFDKIASSLETIASSELTLYGELATKANDLVVKVEETAVDYVKSALALLTIDGALGQIKALTTVVEAANTFILATVRGMADAAKNNMIEGNKIAEVVSVQKGLPGNKWPTGAKASYGSGIGGIREAIGDASVNDGDKSDWSVVQ</sequence>
<keyword evidence="2" id="KW-1185">Reference proteome</keyword>
<evidence type="ECO:0000313" key="1">
    <source>
        <dbReference type="EMBL" id="PWV73764.1"/>
    </source>
</evidence>
<dbReference type="EMBL" id="QGTL01000007">
    <property type="protein sequence ID" value="PWV73764.1"/>
    <property type="molecule type" value="Genomic_DNA"/>
</dbReference>
<comment type="caution">
    <text evidence="1">The sequence shown here is derived from an EMBL/GenBank/DDBJ whole genome shotgun (WGS) entry which is preliminary data.</text>
</comment>
<name>A0A317NFZ3_9NOCA</name>
<protein>
    <submittedName>
        <fullName evidence="1">Uncharacterized protein</fullName>
    </submittedName>
</protein>
<gene>
    <name evidence="1" type="ORF">DFR69_107395</name>
</gene>
<organism evidence="1 2">
    <name type="scientific">Nocardia neocaledoniensis</name>
    <dbReference type="NCBI Taxonomy" id="236511"/>
    <lineage>
        <taxon>Bacteria</taxon>
        <taxon>Bacillati</taxon>
        <taxon>Actinomycetota</taxon>
        <taxon>Actinomycetes</taxon>
        <taxon>Mycobacteriales</taxon>
        <taxon>Nocardiaceae</taxon>
        <taxon>Nocardia</taxon>
    </lineage>
</organism>
<reference evidence="1 2" key="1">
    <citation type="submission" date="2018-05" db="EMBL/GenBank/DDBJ databases">
        <title>Genomic Encyclopedia of Type Strains, Phase IV (KMG-IV): sequencing the most valuable type-strain genomes for metagenomic binning, comparative biology and taxonomic classification.</title>
        <authorList>
            <person name="Goeker M."/>
        </authorList>
    </citation>
    <scope>NUCLEOTIDE SEQUENCE [LARGE SCALE GENOMIC DNA]</scope>
    <source>
        <strain evidence="1 2">DSM 44717</strain>
    </source>
</reference>
<dbReference type="Proteomes" id="UP000246410">
    <property type="component" value="Unassembled WGS sequence"/>
</dbReference>
<evidence type="ECO:0000313" key="2">
    <source>
        <dbReference type="Proteomes" id="UP000246410"/>
    </source>
</evidence>
<accession>A0A317NFZ3</accession>